<dbReference type="EMBL" id="KQ965731">
    <property type="protein sequence ID" value="KXS22489.1"/>
    <property type="molecule type" value="Genomic_DNA"/>
</dbReference>
<feature type="compositionally biased region" description="Acidic residues" evidence="1">
    <location>
        <begin position="233"/>
        <end position="247"/>
    </location>
</feature>
<feature type="compositionally biased region" description="Basic and acidic residues" evidence="1">
    <location>
        <begin position="102"/>
        <end position="113"/>
    </location>
</feature>
<gene>
    <name evidence="2" type="ORF">M427DRAFT_27030</name>
</gene>
<reference evidence="2 3" key="1">
    <citation type="journal article" date="2015" name="Genome Biol. Evol.">
        <title>Phylogenomic analyses indicate that early fungi evolved digesting cell walls of algal ancestors of land plants.</title>
        <authorList>
            <person name="Chang Y."/>
            <person name="Wang S."/>
            <person name="Sekimoto S."/>
            <person name="Aerts A.L."/>
            <person name="Choi C."/>
            <person name="Clum A."/>
            <person name="LaButti K.M."/>
            <person name="Lindquist E.A."/>
            <person name="Yee Ngan C."/>
            <person name="Ohm R.A."/>
            <person name="Salamov A.A."/>
            <person name="Grigoriev I.V."/>
            <person name="Spatafora J.W."/>
            <person name="Berbee M.L."/>
        </authorList>
    </citation>
    <scope>NUCLEOTIDE SEQUENCE [LARGE SCALE GENOMIC DNA]</scope>
    <source>
        <strain evidence="2 3">JEL478</strain>
    </source>
</reference>
<feature type="compositionally biased region" description="Basic and acidic residues" evidence="1">
    <location>
        <begin position="153"/>
        <end position="176"/>
    </location>
</feature>
<keyword evidence="3" id="KW-1185">Reference proteome</keyword>
<dbReference type="AlphaFoldDB" id="A0A139B0I8"/>
<organism evidence="2 3">
    <name type="scientific">Gonapodya prolifera (strain JEL478)</name>
    <name type="common">Monoblepharis prolifera</name>
    <dbReference type="NCBI Taxonomy" id="1344416"/>
    <lineage>
        <taxon>Eukaryota</taxon>
        <taxon>Fungi</taxon>
        <taxon>Fungi incertae sedis</taxon>
        <taxon>Chytridiomycota</taxon>
        <taxon>Chytridiomycota incertae sedis</taxon>
        <taxon>Monoblepharidomycetes</taxon>
        <taxon>Monoblepharidales</taxon>
        <taxon>Gonapodyaceae</taxon>
        <taxon>Gonapodya</taxon>
    </lineage>
</organism>
<dbReference type="Proteomes" id="UP000070544">
    <property type="component" value="Unassembled WGS sequence"/>
</dbReference>
<evidence type="ECO:0000313" key="2">
    <source>
        <dbReference type="EMBL" id="KXS22489.1"/>
    </source>
</evidence>
<protein>
    <submittedName>
        <fullName evidence="2">Uncharacterized protein</fullName>
    </submittedName>
</protein>
<feature type="compositionally biased region" description="Polar residues" evidence="1">
    <location>
        <begin position="114"/>
        <end position="123"/>
    </location>
</feature>
<evidence type="ECO:0000313" key="3">
    <source>
        <dbReference type="Proteomes" id="UP000070544"/>
    </source>
</evidence>
<feature type="region of interest" description="Disordered" evidence="1">
    <location>
        <begin position="64"/>
        <end position="247"/>
    </location>
</feature>
<feature type="compositionally biased region" description="Basic and acidic residues" evidence="1">
    <location>
        <begin position="64"/>
        <end position="86"/>
    </location>
</feature>
<accession>A0A139B0I8</accession>
<evidence type="ECO:0000256" key="1">
    <source>
        <dbReference type="SAM" id="MobiDB-lite"/>
    </source>
</evidence>
<name>A0A139B0I8_GONPJ</name>
<proteinExistence type="predicted"/>
<sequence length="274" mass="30831">MNSGRRTWRLEVKPYLCRAQDVTLPWFNAHIASSAWTLSDRDNEDPMKLPGFVDAVVDLARPTRKDLDKKEEEAESPEKNVKRLDIDSSGASVSKETYSPRLLDEQPRLESSDHPVTTESSPFSIVVNPSPLPPSEEQPALQDEHTLIVTQDRNPHLRNDDEHTSSLIEHRDEPKSDLSNPPVDTHTIETRSSESPSPKLVRESDTSITLQANPEEGSKSTDVLAIDQRDAQGDDGTDVDLSEEEEEVDLVYDHKSKSWLDVATGRRYEIKANQ</sequence>